<keyword evidence="1" id="KW-0449">Lipoprotein</keyword>
<dbReference type="Proteomes" id="UP000553706">
    <property type="component" value="Unassembled WGS sequence"/>
</dbReference>
<dbReference type="AlphaFoldDB" id="A0A840VCG9"/>
<name>A0A840VCG9_9PROT</name>
<evidence type="ECO:0000313" key="2">
    <source>
        <dbReference type="Proteomes" id="UP000553706"/>
    </source>
</evidence>
<reference evidence="1 2" key="1">
    <citation type="submission" date="2020-08" db="EMBL/GenBank/DDBJ databases">
        <title>Genomic Encyclopedia of Type Strains, Phase IV (KMG-IV): sequencing the most valuable type-strain genomes for metagenomic binning, comparative biology and taxonomic classification.</title>
        <authorList>
            <person name="Goeker M."/>
        </authorList>
    </citation>
    <scope>NUCLEOTIDE SEQUENCE [LARGE SCALE GENOMIC DNA]</scope>
    <source>
        <strain evidence="1 2">DSM 27026</strain>
    </source>
</reference>
<dbReference type="PROSITE" id="PS51257">
    <property type="entry name" value="PROKAR_LIPOPROTEIN"/>
    <property type="match status" value="1"/>
</dbReference>
<dbReference type="Gene3D" id="3.30.160.150">
    <property type="entry name" value="Lipoprotein like domain"/>
    <property type="match status" value="1"/>
</dbReference>
<dbReference type="GO" id="GO:0019867">
    <property type="term" value="C:outer membrane"/>
    <property type="evidence" value="ECO:0007669"/>
    <property type="project" value="InterPro"/>
</dbReference>
<dbReference type="RefSeq" id="WP_183266592.1">
    <property type="nucleotide sequence ID" value="NZ_JACHFJ010000008.1"/>
</dbReference>
<accession>A0A840VCG9</accession>
<keyword evidence="2" id="KW-1185">Reference proteome</keyword>
<comment type="caution">
    <text evidence="1">The sequence shown here is derived from an EMBL/GenBank/DDBJ whole genome shotgun (WGS) entry which is preliminary data.</text>
</comment>
<protein>
    <submittedName>
        <fullName evidence="1">LPS-assembly lipoprotein</fullName>
    </submittedName>
</protein>
<dbReference type="Pfam" id="PF04390">
    <property type="entry name" value="LptE"/>
    <property type="match status" value="1"/>
</dbReference>
<organism evidence="1 2">
    <name type="scientific">Acidocella aromatica</name>
    <dbReference type="NCBI Taxonomy" id="1303579"/>
    <lineage>
        <taxon>Bacteria</taxon>
        <taxon>Pseudomonadati</taxon>
        <taxon>Pseudomonadota</taxon>
        <taxon>Alphaproteobacteria</taxon>
        <taxon>Acetobacterales</taxon>
        <taxon>Acidocellaceae</taxon>
        <taxon>Acidocella</taxon>
    </lineage>
</organism>
<gene>
    <name evidence="1" type="ORF">HNP71_001852</name>
</gene>
<dbReference type="InterPro" id="IPR007485">
    <property type="entry name" value="LPS_assembly_LptE"/>
</dbReference>
<proteinExistence type="predicted"/>
<evidence type="ECO:0000313" key="1">
    <source>
        <dbReference type="EMBL" id="MBB5373588.1"/>
    </source>
</evidence>
<dbReference type="EMBL" id="JACHFJ010000008">
    <property type="protein sequence ID" value="MBB5373588.1"/>
    <property type="molecule type" value="Genomic_DNA"/>
</dbReference>
<sequence length="171" mass="17855">MSSNLLKPVTLAALLGLSACGFSPMYGGQAGSAASAQLDQVFVGNIPERTGQILRESLETQLHASGAPVTELYSLNVNYSIATTGIGVLQDTATTRNRLTATASWTLTPIGDSSKPLASGSATAVNAENIIDQQYFALTLEGDTVNKELADQVASQITAQIAAWFRAHPNS</sequence>
<dbReference type="GO" id="GO:0043165">
    <property type="term" value="P:Gram-negative-bacterium-type cell outer membrane assembly"/>
    <property type="evidence" value="ECO:0007669"/>
    <property type="project" value="InterPro"/>
</dbReference>